<feature type="transmembrane region" description="Helical" evidence="7">
    <location>
        <begin position="149"/>
        <end position="175"/>
    </location>
</feature>
<evidence type="ECO:0000313" key="10">
    <source>
        <dbReference type="Proteomes" id="UP000008461"/>
    </source>
</evidence>
<dbReference type="OrthoDB" id="9783218at2"/>
<dbReference type="PROSITE" id="PS50928">
    <property type="entry name" value="ABC_TM1"/>
    <property type="match status" value="1"/>
</dbReference>
<feature type="domain" description="ABC transmembrane type-1" evidence="8">
    <location>
        <begin position="213"/>
        <end position="409"/>
    </location>
</feature>
<name>F4L5V9_HALH1</name>
<keyword evidence="5 7" id="KW-1133">Transmembrane helix</keyword>
<dbReference type="PANTHER" id="PTHR43386:SF1">
    <property type="entry name" value="D,D-DIPEPTIDE TRANSPORT SYSTEM PERMEASE PROTEIN DDPC-RELATED"/>
    <property type="match status" value="1"/>
</dbReference>
<feature type="transmembrane region" description="Helical" evidence="7">
    <location>
        <begin position="285"/>
        <end position="303"/>
    </location>
</feature>
<dbReference type="eggNOG" id="COG1173">
    <property type="taxonomic scope" value="Bacteria"/>
</dbReference>
<evidence type="ECO:0000256" key="5">
    <source>
        <dbReference type="ARBA" id="ARBA00022989"/>
    </source>
</evidence>
<dbReference type="SUPFAM" id="SSF161098">
    <property type="entry name" value="MetI-like"/>
    <property type="match status" value="1"/>
</dbReference>
<sequence>MSKKQVNAGYWANVWQRFRSRPAGRLALRSLSVFVLVAFLAPFVANERPVYAKMEGRTYFPLFQGVLVDLGWRSWDARLLPAEDWLDKTYDKVWYTLIPYSPASIDHRNLNARGPFERQRVESLRFRHWLGTDKTGRDVAAGMLHGTRMALWVGLVAIGVALFFGLSLGGLAGYFGDQGLVIRKSTLAIWALFAPLSLFYVVYLPGLSSEPSWQTQVLILLVYLITPLILAMLLSRIFSRFLPKLGQITLPLDTLLMRLLEVVDAIPATILVLALIATMEQPDTTYIMVVVGVVGSASVARFVRAEFLRVRKQTYMEAGRALGFGHFRLIFRHALPNAVGPLLVLLSFSMAGAILTESSLSLLGIGAADRVTWGSILGGLRGQHEIEWWLAFFPGMAIFCTVLTFKYLGEGLSEALGEK</sequence>
<feature type="transmembrane region" description="Helical" evidence="7">
    <location>
        <begin position="259"/>
        <end position="279"/>
    </location>
</feature>
<comment type="similarity">
    <text evidence="7">Belongs to the binding-protein-dependent transport system permease family.</text>
</comment>
<feature type="transmembrane region" description="Helical" evidence="7">
    <location>
        <begin position="342"/>
        <end position="368"/>
    </location>
</feature>
<dbReference type="InterPro" id="IPR035906">
    <property type="entry name" value="MetI-like_sf"/>
</dbReference>
<evidence type="ECO:0000256" key="4">
    <source>
        <dbReference type="ARBA" id="ARBA00022692"/>
    </source>
</evidence>
<dbReference type="InterPro" id="IPR025966">
    <property type="entry name" value="OppC_N"/>
</dbReference>
<dbReference type="AlphaFoldDB" id="F4L5V9"/>
<protein>
    <submittedName>
        <fullName evidence="9">ABC-type transporter, integral membrane subunit</fullName>
    </submittedName>
</protein>
<evidence type="ECO:0000256" key="7">
    <source>
        <dbReference type="RuleBase" id="RU363032"/>
    </source>
</evidence>
<dbReference type="Pfam" id="PF00528">
    <property type="entry name" value="BPD_transp_1"/>
    <property type="match status" value="1"/>
</dbReference>
<dbReference type="GO" id="GO:0055085">
    <property type="term" value="P:transmembrane transport"/>
    <property type="evidence" value="ECO:0007669"/>
    <property type="project" value="InterPro"/>
</dbReference>
<evidence type="ECO:0000256" key="2">
    <source>
        <dbReference type="ARBA" id="ARBA00022448"/>
    </source>
</evidence>
<gene>
    <name evidence="9" type="ordered locus">Halhy_4224</name>
</gene>
<organism evidence="9 10">
    <name type="scientific">Haliscomenobacter hydrossis (strain ATCC 27775 / DSM 1100 / LMG 10767 / O)</name>
    <dbReference type="NCBI Taxonomy" id="760192"/>
    <lineage>
        <taxon>Bacteria</taxon>
        <taxon>Pseudomonadati</taxon>
        <taxon>Bacteroidota</taxon>
        <taxon>Saprospiria</taxon>
        <taxon>Saprospirales</taxon>
        <taxon>Haliscomenobacteraceae</taxon>
        <taxon>Haliscomenobacter</taxon>
    </lineage>
</organism>
<keyword evidence="2 7" id="KW-0813">Transport</keyword>
<dbReference type="EMBL" id="CP002691">
    <property type="protein sequence ID" value="AEE52069.1"/>
    <property type="molecule type" value="Genomic_DNA"/>
</dbReference>
<evidence type="ECO:0000313" key="9">
    <source>
        <dbReference type="EMBL" id="AEE52069.1"/>
    </source>
</evidence>
<dbReference type="KEGG" id="hhy:Halhy_4224"/>
<accession>F4L5V9</accession>
<proteinExistence type="inferred from homology"/>
<dbReference type="PANTHER" id="PTHR43386">
    <property type="entry name" value="OLIGOPEPTIDE TRANSPORT SYSTEM PERMEASE PROTEIN APPC"/>
    <property type="match status" value="1"/>
</dbReference>
<evidence type="ECO:0000256" key="3">
    <source>
        <dbReference type="ARBA" id="ARBA00022475"/>
    </source>
</evidence>
<keyword evidence="10" id="KW-1185">Reference proteome</keyword>
<feature type="transmembrane region" description="Helical" evidence="7">
    <location>
        <begin position="388"/>
        <end position="409"/>
    </location>
</feature>
<keyword evidence="6 7" id="KW-0472">Membrane</keyword>
<reference evidence="9 10" key="1">
    <citation type="journal article" date="2011" name="Stand. Genomic Sci.">
        <title>Complete genome sequence of Haliscomenobacter hydrossis type strain (O).</title>
        <authorList>
            <consortium name="US DOE Joint Genome Institute (JGI-PGF)"/>
            <person name="Daligault H."/>
            <person name="Lapidus A."/>
            <person name="Zeytun A."/>
            <person name="Nolan M."/>
            <person name="Lucas S."/>
            <person name="Del Rio T.G."/>
            <person name="Tice H."/>
            <person name="Cheng J.F."/>
            <person name="Tapia R."/>
            <person name="Han C."/>
            <person name="Goodwin L."/>
            <person name="Pitluck S."/>
            <person name="Liolios K."/>
            <person name="Pagani I."/>
            <person name="Ivanova N."/>
            <person name="Huntemann M."/>
            <person name="Mavromatis K."/>
            <person name="Mikhailova N."/>
            <person name="Pati A."/>
            <person name="Chen A."/>
            <person name="Palaniappan K."/>
            <person name="Land M."/>
            <person name="Hauser L."/>
            <person name="Brambilla E.M."/>
            <person name="Rohde M."/>
            <person name="Verbarg S."/>
            <person name="Goker M."/>
            <person name="Bristow J."/>
            <person name="Eisen J.A."/>
            <person name="Markowitz V."/>
            <person name="Hugenholtz P."/>
            <person name="Kyrpides N.C."/>
            <person name="Klenk H.P."/>
            <person name="Woyke T."/>
        </authorList>
    </citation>
    <scope>NUCLEOTIDE SEQUENCE [LARGE SCALE GENOMIC DNA]</scope>
    <source>
        <strain evidence="10">ATCC 27775 / DSM 1100 / LMG 10767 / O</strain>
    </source>
</reference>
<evidence type="ECO:0000256" key="1">
    <source>
        <dbReference type="ARBA" id="ARBA00004651"/>
    </source>
</evidence>
<dbReference type="RefSeq" id="WP_013766607.1">
    <property type="nucleotide sequence ID" value="NC_015510.1"/>
</dbReference>
<dbReference type="InterPro" id="IPR000515">
    <property type="entry name" value="MetI-like"/>
</dbReference>
<dbReference type="GO" id="GO:0005886">
    <property type="term" value="C:plasma membrane"/>
    <property type="evidence" value="ECO:0007669"/>
    <property type="project" value="UniProtKB-SubCell"/>
</dbReference>
<feature type="transmembrane region" description="Helical" evidence="7">
    <location>
        <begin position="217"/>
        <end position="238"/>
    </location>
</feature>
<feature type="transmembrane region" description="Helical" evidence="7">
    <location>
        <begin position="26"/>
        <end position="45"/>
    </location>
</feature>
<dbReference type="CDD" id="cd06261">
    <property type="entry name" value="TM_PBP2"/>
    <property type="match status" value="1"/>
</dbReference>
<evidence type="ECO:0000256" key="6">
    <source>
        <dbReference type="ARBA" id="ARBA00023136"/>
    </source>
</evidence>
<comment type="subcellular location">
    <subcellularLocation>
        <location evidence="1 7">Cell membrane</location>
        <topology evidence="1 7">Multi-pass membrane protein</topology>
    </subcellularLocation>
</comment>
<dbReference type="InterPro" id="IPR050366">
    <property type="entry name" value="BP-dependent_transpt_permease"/>
</dbReference>
<dbReference type="Pfam" id="PF12911">
    <property type="entry name" value="OppC_N"/>
    <property type="match status" value="1"/>
</dbReference>
<dbReference type="HOGENOM" id="CLU_028518_1_1_10"/>
<keyword evidence="3" id="KW-1003">Cell membrane</keyword>
<feature type="transmembrane region" description="Helical" evidence="7">
    <location>
        <begin position="187"/>
        <end position="205"/>
    </location>
</feature>
<reference key="2">
    <citation type="submission" date="2011-04" db="EMBL/GenBank/DDBJ databases">
        <title>Complete sequence of chromosome of Haliscomenobacter hydrossis DSM 1100.</title>
        <authorList>
            <consortium name="US DOE Joint Genome Institute (JGI-PGF)"/>
            <person name="Lucas S."/>
            <person name="Han J."/>
            <person name="Lapidus A."/>
            <person name="Bruce D."/>
            <person name="Goodwin L."/>
            <person name="Pitluck S."/>
            <person name="Peters L."/>
            <person name="Kyrpides N."/>
            <person name="Mavromatis K."/>
            <person name="Ivanova N."/>
            <person name="Ovchinnikova G."/>
            <person name="Pagani I."/>
            <person name="Daligault H."/>
            <person name="Detter J.C."/>
            <person name="Han C."/>
            <person name="Land M."/>
            <person name="Hauser L."/>
            <person name="Markowitz V."/>
            <person name="Cheng J.-F."/>
            <person name="Hugenholtz P."/>
            <person name="Woyke T."/>
            <person name="Wu D."/>
            <person name="Verbarg S."/>
            <person name="Frueling A."/>
            <person name="Brambilla E."/>
            <person name="Klenk H.-P."/>
            <person name="Eisen J.A."/>
        </authorList>
    </citation>
    <scope>NUCLEOTIDE SEQUENCE</scope>
    <source>
        <strain>DSM 1100</strain>
    </source>
</reference>
<dbReference type="Proteomes" id="UP000008461">
    <property type="component" value="Chromosome"/>
</dbReference>
<keyword evidence="4 7" id="KW-0812">Transmembrane</keyword>
<dbReference type="STRING" id="760192.Halhy_4224"/>
<evidence type="ECO:0000259" key="8">
    <source>
        <dbReference type="PROSITE" id="PS50928"/>
    </source>
</evidence>
<dbReference type="Gene3D" id="1.10.3720.10">
    <property type="entry name" value="MetI-like"/>
    <property type="match status" value="1"/>
</dbReference>